<gene>
    <name evidence="2" type="ORF">FIBSPDRAFT_749190</name>
</gene>
<reference evidence="2 3" key="1">
    <citation type="journal article" date="2016" name="Mol. Biol. Evol.">
        <title>Comparative Genomics of Early-Diverging Mushroom-Forming Fungi Provides Insights into the Origins of Lignocellulose Decay Capabilities.</title>
        <authorList>
            <person name="Nagy L.G."/>
            <person name="Riley R."/>
            <person name="Tritt A."/>
            <person name="Adam C."/>
            <person name="Daum C."/>
            <person name="Floudas D."/>
            <person name="Sun H."/>
            <person name="Yadav J.S."/>
            <person name="Pangilinan J."/>
            <person name="Larsson K.H."/>
            <person name="Matsuura K."/>
            <person name="Barry K."/>
            <person name="Labutti K."/>
            <person name="Kuo R."/>
            <person name="Ohm R.A."/>
            <person name="Bhattacharya S.S."/>
            <person name="Shirouzu T."/>
            <person name="Yoshinaga Y."/>
            <person name="Martin F.M."/>
            <person name="Grigoriev I.V."/>
            <person name="Hibbett D.S."/>
        </authorList>
    </citation>
    <scope>NUCLEOTIDE SEQUENCE [LARGE SCALE GENOMIC DNA]</scope>
    <source>
        <strain evidence="2 3">CBS 109695</strain>
    </source>
</reference>
<protein>
    <submittedName>
        <fullName evidence="2">Uncharacterized protein</fullName>
    </submittedName>
</protein>
<evidence type="ECO:0000313" key="2">
    <source>
        <dbReference type="EMBL" id="KZP16210.1"/>
    </source>
</evidence>
<sequence length="105" mass="11179">MWADLTTCRTVRASGLPPGRKVSVYRLTPPCLVYPALDALASNMITSLVYSHDIVSRLSLGSIRDICDASMWLCAANSEEDVGGSASITQKASEWKAGCGDEGDP</sequence>
<keyword evidence="3" id="KW-1185">Reference proteome</keyword>
<proteinExistence type="predicted"/>
<accession>A0A166EXD0</accession>
<evidence type="ECO:0000313" key="3">
    <source>
        <dbReference type="Proteomes" id="UP000076532"/>
    </source>
</evidence>
<name>A0A166EXD0_9AGAM</name>
<evidence type="ECO:0000256" key="1">
    <source>
        <dbReference type="SAM" id="MobiDB-lite"/>
    </source>
</evidence>
<organism evidence="2 3">
    <name type="scientific">Athelia psychrophila</name>
    <dbReference type="NCBI Taxonomy" id="1759441"/>
    <lineage>
        <taxon>Eukaryota</taxon>
        <taxon>Fungi</taxon>
        <taxon>Dikarya</taxon>
        <taxon>Basidiomycota</taxon>
        <taxon>Agaricomycotina</taxon>
        <taxon>Agaricomycetes</taxon>
        <taxon>Agaricomycetidae</taxon>
        <taxon>Atheliales</taxon>
        <taxon>Atheliaceae</taxon>
        <taxon>Athelia</taxon>
    </lineage>
</organism>
<dbReference type="EMBL" id="KV417596">
    <property type="protein sequence ID" value="KZP16210.1"/>
    <property type="molecule type" value="Genomic_DNA"/>
</dbReference>
<feature type="region of interest" description="Disordered" evidence="1">
    <location>
        <begin position="81"/>
        <end position="105"/>
    </location>
</feature>
<dbReference type="OrthoDB" id="438440at2759"/>
<dbReference type="AlphaFoldDB" id="A0A166EXD0"/>
<dbReference type="Proteomes" id="UP000076532">
    <property type="component" value="Unassembled WGS sequence"/>
</dbReference>